<evidence type="ECO:0000313" key="2">
    <source>
        <dbReference type="Proteomes" id="UP000182958"/>
    </source>
</evidence>
<sequence>MEGLSIIVDASGSLLADARVQVAGACLSILLQAGIVERRQIYRWQQDITPWPQEAWGQTGWEAAFGGSCSLSALTDFAAKHPGRLLVISDGYVFYDAEMAEQRPLRRLKGRLELLLLEQERSFLEFKRLFEPEAVHAPEEILVVAERLRAGERQPLPVSIESVRFFVTDASEAEQEAEEDEWT</sequence>
<dbReference type="Proteomes" id="UP000182958">
    <property type="component" value="Unassembled WGS sequence"/>
</dbReference>
<reference evidence="2" key="1">
    <citation type="submission" date="2016-11" db="EMBL/GenBank/DDBJ databases">
        <authorList>
            <person name="Varghese N."/>
            <person name="Submissions S."/>
        </authorList>
    </citation>
    <scope>NUCLEOTIDE SEQUENCE [LARGE SCALE GENOMIC DNA]</scope>
    <source>
        <strain evidence="2">C3</strain>
    </source>
</reference>
<keyword evidence="2" id="KW-1185">Reference proteome</keyword>
<organism evidence="1 2">
    <name type="scientific">Selenomonas ruminantium</name>
    <dbReference type="NCBI Taxonomy" id="971"/>
    <lineage>
        <taxon>Bacteria</taxon>
        <taxon>Bacillati</taxon>
        <taxon>Bacillota</taxon>
        <taxon>Negativicutes</taxon>
        <taxon>Selenomonadales</taxon>
        <taxon>Selenomonadaceae</taxon>
        <taxon>Selenomonas</taxon>
    </lineage>
</organism>
<dbReference type="AlphaFoldDB" id="A0A1K1NNY3"/>
<dbReference type="RefSeq" id="WP_072306109.1">
    <property type="nucleotide sequence ID" value="NZ_FPJA01000006.1"/>
</dbReference>
<name>A0A1K1NNY3_SELRU</name>
<evidence type="ECO:0000313" key="1">
    <source>
        <dbReference type="EMBL" id="SFW36134.1"/>
    </source>
</evidence>
<dbReference type="EMBL" id="FPJA01000006">
    <property type="protein sequence ID" value="SFW36134.1"/>
    <property type="molecule type" value="Genomic_DNA"/>
</dbReference>
<protein>
    <submittedName>
        <fullName evidence="1">Uncharacterized protein</fullName>
    </submittedName>
</protein>
<accession>A0A1K1NNY3</accession>
<proteinExistence type="predicted"/>
<gene>
    <name evidence="1" type="ORF">SAMN02910323_1470</name>
</gene>